<dbReference type="EC" id="3.4.-.-" evidence="3"/>
<dbReference type="EMBL" id="JBHSKD010000009">
    <property type="protein sequence ID" value="MFC5177188.1"/>
    <property type="molecule type" value="Genomic_DNA"/>
</dbReference>
<feature type="domain" description="CAAX prenyl protease 2/Lysostaphin resistance protein A-like" evidence="2">
    <location>
        <begin position="108"/>
        <end position="204"/>
    </location>
</feature>
<keyword evidence="1" id="KW-0472">Membrane</keyword>
<gene>
    <name evidence="3" type="ORF">ACFPGP_10925</name>
</gene>
<feature type="transmembrane region" description="Helical" evidence="1">
    <location>
        <begin position="214"/>
        <end position="234"/>
    </location>
</feature>
<dbReference type="GO" id="GO:0016787">
    <property type="term" value="F:hydrolase activity"/>
    <property type="evidence" value="ECO:0007669"/>
    <property type="project" value="UniProtKB-KW"/>
</dbReference>
<feature type="transmembrane region" description="Helical" evidence="1">
    <location>
        <begin position="79"/>
        <end position="98"/>
    </location>
</feature>
<dbReference type="InterPro" id="IPR003675">
    <property type="entry name" value="Rce1/LyrA-like_dom"/>
</dbReference>
<accession>A0ABW0BJJ9</accession>
<keyword evidence="4" id="KW-1185">Reference proteome</keyword>
<keyword evidence="1" id="KW-1133">Transmembrane helix</keyword>
<keyword evidence="1" id="KW-0812">Transmembrane</keyword>
<evidence type="ECO:0000259" key="2">
    <source>
        <dbReference type="Pfam" id="PF02517"/>
    </source>
</evidence>
<protein>
    <submittedName>
        <fullName evidence="3">CPBP family intramembrane glutamic endopeptidase</fullName>
        <ecNumber evidence="3">3.4.-.-</ecNumber>
    </submittedName>
</protein>
<proteinExistence type="predicted"/>
<dbReference type="Proteomes" id="UP001596087">
    <property type="component" value="Unassembled WGS sequence"/>
</dbReference>
<comment type="caution">
    <text evidence="3">The sequence shown here is derived from an EMBL/GenBank/DDBJ whole genome shotgun (WGS) entry which is preliminary data.</text>
</comment>
<sequence length="254" mass="27423">MKVQPRPLIGVLCLVVYLAAFYGVWIVNDIDYDAIGDSADTLLTWYVMPLVVGCLVLVVLASVLGWWRPAIVETARVPRWAAVPGVLMALLAALVLLTKDFSDTTGQMLVYLVLGSIGVGFGEEMANRGLLLTGLRGSLSEPWVWFWTCACFGLMHLPNWVFGAGPVATYQVLTAFLAGSTFYLLRRATGSLVWAMLVHGFNDFAAFAGDGGAWMALVTPFIGLTSLVMVVVLLRREKGVHHVPQGATPLPAPA</sequence>
<dbReference type="Pfam" id="PF02517">
    <property type="entry name" value="Rce1-like"/>
    <property type="match status" value="1"/>
</dbReference>
<evidence type="ECO:0000313" key="4">
    <source>
        <dbReference type="Proteomes" id="UP001596087"/>
    </source>
</evidence>
<name>A0ABW0BJJ9_9ACTN</name>
<feature type="transmembrane region" description="Helical" evidence="1">
    <location>
        <begin position="7"/>
        <end position="25"/>
    </location>
</feature>
<feature type="transmembrane region" description="Helical" evidence="1">
    <location>
        <begin position="45"/>
        <end position="67"/>
    </location>
</feature>
<feature type="transmembrane region" description="Helical" evidence="1">
    <location>
        <begin position="143"/>
        <end position="162"/>
    </location>
</feature>
<evidence type="ECO:0000256" key="1">
    <source>
        <dbReference type="SAM" id="Phobius"/>
    </source>
</evidence>
<reference evidence="4" key="1">
    <citation type="journal article" date="2019" name="Int. J. Syst. Evol. Microbiol.">
        <title>The Global Catalogue of Microorganisms (GCM) 10K type strain sequencing project: providing services to taxonomists for standard genome sequencing and annotation.</title>
        <authorList>
            <consortium name="The Broad Institute Genomics Platform"/>
            <consortium name="The Broad Institute Genome Sequencing Center for Infectious Disease"/>
            <person name="Wu L."/>
            <person name="Ma J."/>
        </authorList>
    </citation>
    <scope>NUCLEOTIDE SEQUENCE [LARGE SCALE GENOMIC DNA]</scope>
    <source>
        <strain evidence="4">DFY41</strain>
    </source>
</reference>
<keyword evidence="3" id="KW-0378">Hydrolase</keyword>
<dbReference type="RefSeq" id="WP_378589983.1">
    <property type="nucleotide sequence ID" value="NZ_JBHSKD010000009.1"/>
</dbReference>
<evidence type="ECO:0000313" key="3">
    <source>
        <dbReference type="EMBL" id="MFC5177188.1"/>
    </source>
</evidence>
<organism evidence="3 4">
    <name type="scientific">Nocardioides taihuensis</name>
    <dbReference type="NCBI Taxonomy" id="1835606"/>
    <lineage>
        <taxon>Bacteria</taxon>
        <taxon>Bacillati</taxon>
        <taxon>Actinomycetota</taxon>
        <taxon>Actinomycetes</taxon>
        <taxon>Propionibacteriales</taxon>
        <taxon>Nocardioidaceae</taxon>
        <taxon>Nocardioides</taxon>
    </lineage>
</organism>